<reference evidence="10" key="1">
    <citation type="submission" date="2023-03" db="EMBL/GenBank/DDBJ databases">
        <title>Andean soil-derived lignocellulolytic bacterial consortium as a source of novel taxa and putative plastic-active enzymes.</title>
        <authorList>
            <person name="Diaz-Garcia L."/>
            <person name="Chuvochina M."/>
            <person name="Feuerriegel G."/>
            <person name="Bunk B."/>
            <person name="Sproer C."/>
            <person name="Streit W.R."/>
            <person name="Rodriguez L.M."/>
            <person name="Overmann J."/>
            <person name="Jimenez D.J."/>
        </authorList>
    </citation>
    <scope>NUCLEOTIDE SEQUENCE</scope>
    <source>
        <strain evidence="10">MAG 7</strain>
    </source>
</reference>
<evidence type="ECO:0000313" key="10">
    <source>
        <dbReference type="EMBL" id="WEK35677.1"/>
    </source>
</evidence>
<dbReference type="Pfam" id="PF07715">
    <property type="entry name" value="Plug"/>
    <property type="match status" value="1"/>
</dbReference>
<feature type="domain" description="TonB-dependent receptor plug" evidence="9">
    <location>
        <begin position="270"/>
        <end position="413"/>
    </location>
</feature>
<evidence type="ECO:0000256" key="1">
    <source>
        <dbReference type="ARBA" id="ARBA00004571"/>
    </source>
</evidence>
<keyword evidence="5 7" id="KW-0472">Membrane</keyword>
<evidence type="ECO:0000259" key="9">
    <source>
        <dbReference type="Pfam" id="PF07715"/>
    </source>
</evidence>
<dbReference type="Gene3D" id="3.55.50.30">
    <property type="match status" value="1"/>
</dbReference>
<dbReference type="GO" id="GO:0009279">
    <property type="term" value="C:cell outer membrane"/>
    <property type="evidence" value="ECO:0007669"/>
    <property type="project" value="UniProtKB-SubCell"/>
</dbReference>
<evidence type="ECO:0000256" key="8">
    <source>
        <dbReference type="SAM" id="MobiDB-lite"/>
    </source>
</evidence>
<dbReference type="InterPro" id="IPR008969">
    <property type="entry name" value="CarboxyPept-like_regulatory"/>
</dbReference>
<dbReference type="Proteomes" id="UP001220610">
    <property type="component" value="Chromosome"/>
</dbReference>
<comment type="subcellular location">
    <subcellularLocation>
        <location evidence="1 7">Cell outer membrane</location>
        <topology evidence="1 7">Multi-pass membrane protein</topology>
    </subcellularLocation>
</comment>
<organism evidence="10 11">
    <name type="scientific">Candidatus Pseudobacter hemicellulosilyticus</name>
    <dbReference type="NCBI Taxonomy" id="3121375"/>
    <lineage>
        <taxon>Bacteria</taxon>
        <taxon>Pseudomonadati</taxon>
        <taxon>Bacteroidota</taxon>
        <taxon>Chitinophagia</taxon>
        <taxon>Chitinophagales</taxon>
        <taxon>Chitinophagaceae</taxon>
        <taxon>Pseudobacter</taxon>
    </lineage>
</organism>
<dbReference type="PROSITE" id="PS52016">
    <property type="entry name" value="TONB_DEPENDENT_REC_3"/>
    <property type="match status" value="1"/>
</dbReference>
<dbReference type="AlphaFoldDB" id="A0AAJ6BGW7"/>
<dbReference type="InterPro" id="IPR036942">
    <property type="entry name" value="Beta-barrel_TonB_sf"/>
</dbReference>
<evidence type="ECO:0000313" key="11">
    <source>
        <dbReference type="Proteomes" id="UP001220610"/>
    </source>
</evidence>
<dbReference type="InterPro" id="IPR037066">
    <property type="entry name" value="Plug_dom_sf"/>
</dbReference>
<dbReference type="Pfam" id="PF13715">
    <property type="entry name" value="CarbopepD_reg_2"/>
    <property type="match status" value="1"/>
</dbReference>
<evidence type="ECO:0000256" key="4">
    <source>
        <dbReference type="ARBA" id="ARBA00022692"/>
    </source>
</evidence>
<protein>
    <submittedName>
        <fullName evidence="10">TonB-dependent receptor</fullName>
    </submittedName>
</protein>
<evidence type="ECO:0000256" key="5">
    <source>
        <dbReference type="ARBA" id="ARBA00023136"/>
    </source>
</evidence>
<evidence type="ECO:0000256" key="6">
    <source>
        <dbReference type="ARBA" id="ARBA00023237"/>
    </source>
</evidence>
<name>A0AAJ6BGW7_9BACT</name>
<keyword evidence="6 7" id="KW-0998">Cell outer membrane</keyword>
<comment type="similarity">
    <text evidence="7">Belongs to the TonB-dependent receptor family.</text>
</comment>
<dbReference type="Gene3D" id="2.170.130.10">
    <property type="entry name" value="TonB-dependent receptor, plug domain"/>
    <property type="match status" value="1"/>
</dbReference>
<dbReference type="SUPFAM" id="SSF49464">
    <property type="entry name" value="Carboxypeptidase regulatory domain-like"/>
    <property type="match status" value="1"/>
</dbReference>
<dbReference type="NCBIfam" id="TIGR04056">
    <property type="entry name" value="OMP_RagA_SusC"/>
    <property type="match status" value="1"/>
</dbReference>
<gene>
    <name evidence="10" type="ORF">P0Y53_24590</name>
</gene>
<dbReference type="InterPro" id="IPR039426">
    <property type="entry name" value="TonB-dep_rcpt-like"/>
</dbReference>
<evidence type="ECO:0000256" key="3">
    <source>
        <dbReference type="ARBA" id="ARBA00022452"/>
    </source>
</evidence>
<dbReference type="Gene3D" id="2.60.40.1120">
    <property type="entry name" value="Carboxypeptidase-like, regulatory domain"/>
    <property type="match status" value="1"/>
</dbReference>
<dbReference type="SUPFAM" id="SSF56935">
    <property type="entry name" value="Porins"/>
    <property type="match status" value="1"/>
</dbReference>
<dbReference type="EMBL" id="CP119311">
    <property type="protein sequence ID" value="WEK35677.1"/>
    <property type="molecule type" value="Genomic_DNA"/>
</dbReference>
<proteinExistence type="inferred from homology"/>
<evidence type="ECO:0000256" key="7">
    <source>
        <dbReference type="PROSITE-ProRule" id="PRU01360"/>
    </source>
</evidence>
<evidence type="ECO:0000256" key="2">
    <source>
        <dbReference type="ARBA" id="ARBA00022448"/>
    </source>
</evidence>
<dbReference type="InterPro" id="IPR012910">
    <property type="entry name" value="Plug_dom"/>
</dbReference>
<dbReference type="InterPro" id="IPR023996">
    <property type="entry name" value="TonB-dep_OMP_SusC/RagA"/>
</dbReference>
<dbReference type="InterPro" id="IPR023997">
    <property type="entry name" value="TonB-dep_OMP_SusC/RagA_CS"/>
</dbReference>
<dbReference type="Gene3D" id="2.40.170.20">
    <property type="entry name" value="TonB-dependent receptor, beta-barrel domain"/>
    <property type="match status" value="1"/>
</dbReference>
<keyword evidence="10" id="KW-0675">Receptor</keyword>
<sequence length="1212" mass="132086">MQINAAMSRKKAGAVQGWPAAGSPSPSVYQAGGPATGGTTKTRLMECERNLWTSSCRFVNHPIVKAMKLTIILLLIAVFQVNAHTHAQTVSYSAKGVSVQKVLAAFEEQTGYLFFFRKEDLSNIGEVSVKLSGVPLKEALSTLLKDLPLSFTMKGNTVFIKRASPEETAPPIDFTLFIPRPVTGIVTDVSGKPLEGISVSVRGTKRVTSTDKFGIFTIDVPEDGVLVVTGISYESQLVQVKDKESISVILKAKVSALDEYIVVGYGSTKRKDLTGSVSSVDVSEVKNAPFVSVDQALAGKAAGVQVMQADGSPGGVAKIRIRGGTSLMGSNDPLYIIDGIQVQIQNRYVQNQAEVVNPIERFGSDDPNSSVSGSFARGLNSLAGLNINDIESIDILKDASATAIYGSRAANGVVIITTKKGKLNQKPVLEGNYYFGYTTSIRPDLLNADQFKALNVEAAKNINAARAAAGRTPLARATSIIDNPDFLGTANTDWLGLVLRNAVTQNADISIRGGGSGSRYYTSLAYNNQEGTVKGTDFTRISGKLNLDNEITSRLRVIANLDYGFTKNNITNGLYSQALFAPPTLPAYNADGSVYQFLAGNIGGYNYEGYQNPLVLLDGINQTKSSMLLGSLSAEYNILKELTFRSIVSVNYTNYHQLNYVPSTAVIASPSGVGTSNGGTGSQAQSDETNLFYENTITWDKEFNQNHRINVVAGTSWQKFRYNTFSASAQGFPDDKFLNNLSSAAVSLPATGTSGQNSLLSFYMRANYALKDRYLFTFTGRSDASSKFPAKNRVGYFPSGGVAWRMSEENFLKPVKWINEIKLRASAGYTGTQNIGDNLFYTLYTPGSYGGTNAMIPTQLGNDEIKWESTLQKDLGLDFALFNSRFRGTIGYYEKKTTGLLMSTILPPSSSFASVIANFATIRNRGLEVDLRGDLIRHRDFQWNTAINISGNRSMVLDINSDFTDPTGDPAIQQYYLGNSIVRKGEPIGLFYGKRYQGIIRDEKTLTDYLADYTYAPYLVPYLGIGDPMYAIDSTGFPGNEVIGKAQPTFYGGFTNTFTYKNISLIALFTFSYGGEILYLGDVQNKFISTGSNKGTRILDRWTPENPDSDRPRLLLGQNSTAYTASNDVYDGSYLKLKSIVVNYRFPNSLLDKWKMREASFYVSATNLLTFTSYPGLDPEVSNNPYSLINGANDSGTYPSVRQFSAGLRFGF</sequence>
<keyword evidence="2 7" id="KW-0813">Transport</keyword>
<feature type="region of interest" description="Disordered" evidence="8">
    <location>
        <begin position="16"/>
        <end position="37"/>
    </location>
</feature>
<keyword evidence="3 7" id="KW-1134">Transmembrane beta strand</keyword>
<dbReference type="NCBIfam" id="TIGR04057">
    <property type="entry name" value="SusC_RagA_signa"/>
    <property type="match status" value="1"/>
</dbReference>
<keyword evidence="4 7" id="KW-0812">Transmembrane</keyword>
<accession>A0AAJ6BGW7</accession>